<dbReference type="RefSeq" id="WP_074493904.1">
    <property type="nucleotide sequence ID" value="NZ_FPAM01000021.1"/>
</dbReference>
<sequence length="394" mass="44483">MNNDTLHIIAEIRQKLNDMAYDSGELSGNIVLDETVIPQLILLSEAGVIEDMLPAEGTTIAVKLLQAGQTVALTIYAKQLSRGIYYDSVAEFVKGNPGTLPAQAFYIADIAYFSDQGLSVPAMAQFADIARLISLLTELSDYIQTGLGKNRTLIFFQKKKLNVPLTFDSSQLREIPYLDKLESQLHEAHDKEERKTIFKTELVSSLQEVPAAEVFDRLLSDLDQIYEHYLQSHLLYLEKFSYQDLKAAVDKDQLEYTKKIYNTVNDIQSKLIAVPAAFLLIFAQFDFTGAQLFKNVLIFIGAVLFAILIDILLRNQFGVLSYIRTELESLKTNLKNKDTQVDLSAFITSFAGLEPIMAKQRNYLLFFRLITWLVPAVTFIMLLIFTHTKVATAH</sequence>
<organism evidence="2 3">
    <name type="scientific">Mucilaginibacter polytrichastri</name>
    <dbReference type="NCBI Taxonomy" id="1302689"/>
    <lineage>
        <taxon>Bacteria</taxon>
        <taxon>Pseudomonadati</taxon>
        <taxon>Bacteroidota</taxon>
        <taxon>Sphingobacteriia</taxon>
        <taxon>Sphingobacteriales</taxon>
        <taxon>Sphingobacteriaceae</taxon>
        <taxon>Mucilaginibacter</taxon>
    </lineage>
</organism>
<dbReference type="OrthoDB" id="1273368at2"/>
<gene>
    <name evidence="2" type="ORF">RG47T_5248</name>
</gene>
<accession>A0A1Q5ZSA7</accession>
<keyword evidence="1" id="KW-1133">Transmembrane helix</keyword>
<name>A0A1Q5ZSA7_9SPHI</name>
<dbReference type="EMBL" id="MPPL01000002">
    <property type="protein sequence ID" value="OKS84558.1"/>
    <property type="molecule type" value="Genomic_DNA"/>
</dbReference>
<dbReference type="STRING" id="1302689.RG47T_5248"/>
<dbReference type="Proteomes" id="UP000186720">
    <property type="component" value="Unassembled WGS sequence"/>
</dbReference>
<reference evidence="2 3" key="1">
    <citation type="submission" date="2016-11" db="EMBL/GenBank/DDBJ databases">
        <title>Whole Genome Sequencing of Mucilaginibacter polytrichastri RG4-7(T) isolated from the moss sample.</title>
        <authorList>
            <person name="Li Y."/>
        </authorList>
    </citation>
    <scope>NUCLEOTIDE SEQUENCE [LARGE SCALE GENOMIC DNA]</scope>
    <source>
        <strain evidence="2 3">RG4-7</strain>
    </source>
</reference>
<keyword evidence="1" id="KW-0812">Transmembrane</keyword>
<protein>
    <submittedName>
        <fullName evidence="2">Uncharacterized protein</fullName>
    </submittedName>
</protein>
<keyword evidence="1" id="KW-0472">Membrane</keyword>
<comment type="caution">
    <text evidence="2">The sequence shown here is derived from an EMBL/GenBank/DDBJ whole genome shotgun (WGS) entry which is preliminary data.</text>
</comment>
<proteinExistence type="predicted"/>
<keyword evidence="3" id="KW-1185">Reference proteome</keyword>
<dbReference type="AlphaFoldDB" id="A0A1Q5ZSA7"/>
<evidence type="ECO:0000313" key="3">
    <source>
        <dbReference type="Proteomes" id="UP000186720"/>
    </source>
</evidence>
<feature type="transmembrane region" description="Helical" evidence="1">
    <location>
        <begin position="296"/>
        <end position="313"/>
    </location>
</feature>
<feature type="transmembrane region" description="Helical" evidence="1">
    <location>
        <begin position="365"/>
        <end position="385"/>
    </location>
</feature>
<evidence type="ECO:0000313" key="2">
    <source>
        <dbReference type="EMBL" id="OKS84558.1"/>
    </source>
</evidence>
<evidence type="ECO:0000256" key="1">
    <source>
        <dbReference type="SAM" id="Phobius"/>
    </source>
</evidence>